<organism evidence="1 2">
    <name type="scientific">Kitasatospora setae (strain ATCC 33774 / DSM 43861 / JCM 3304 / KCC A-0304 / NBRC 14216 / KM-6054)</name>
    <name type="common">Streptomyces setae</name>
    <dbReference type="NCBI Taxonomy" id="452652"/>
    <lineage>
        <taxon>Bacteria</taxon>
        <taxon>Bacillati</taxon>
        <taxon>Actinomycetota</taxon>
        <taxon>Actinomycetes</taxon>
        <taxon>Kitasatosporales</taxon>
        <taxon>Streptomycetaceae</taxon>
        <taxon>Kitasatospora</taxon>
    </lineage>
</organism>
<sequence length="78" mass="8495">MRLHALLTDATGLPPKHFARIERLRAVLVADPGRWAAVVARTGYYDQSHPAAEFRRLMGVPSAAFSAGRHPVATRCTG</sequence>
<dbReference type="eggNOG" id="COG2207">
    <property type="taxonomic scope" value="Bacteria"/>
</dbReference>
<gene>
    <name evidence="1" type="ordered locus">KSE_70060</name>
</gene>
<dbReference type="STRING" id="452652.KSE_70060"/>
<proteinExistence type="predicted"/>
<dbReference type="Proteomes" id="UP000007076">
    <property type="component" value="Chromosome"/>
</dbReference>
<evidence type="ECO:0000313" key="2">
    <source>
        <dbReference type="Proteomes" id="UP000007076"/>
    </source>
</evidence>
<dbReference type="HOGENOM" id="CLU_2617327_0_0_11"/>
<dbReference type="RefSeq" id="WP_014140054.1">
    <property type="nucleotide sequence ID" value="NC_016109.1"/>
</dbReference>
<name>E4MYV7_KITSK</name>
<dbReference type="AlphaFoldDB" id="E4MYV7"/>
<evidence type="ECO:0000313" key="1">
    <source>
        <dbReference type="EMBL" id="BAJ32763.1"/>
    </source>
</evidence>
<dbReference type="PATRIC" id="fig|452652.3.peg.7036"/>
<dbReference type="EMBL" id="AP010968">
    <property type="protein sequence ID" value="BAJ32763.1"/>
    <property type="molecule type" value="Genomic_DNA"/>
</dbReference>
<keyword evidence="2" id="KW-1185">Reference proteome</keyword>
<evidence type="ECO:0008006" key="3">
    <source>
        <dbReference type="Google" id="ProtNLM"/>
    </source>
</evidence>
<dbReference type="KEGG" id="ksk:KSE_70060"/>
<reference evidence="1 2" key="1">
    <citation type="journal article" date="2010" name="DNA Res.">
        <title>Genome sequence of Kitasatospora setae NBRC 14216T: an evolutionary snapshot of the family Streptomycetaceae.</title>
        <authorList>
            <person name="Ichikawa N."/>
            <person name="Oguchi A."/>
            <person name="Ikeda H."/>
            <person name="Ishikawa J."/>
            <person name="Kitani S."/>
            <person name="Watanabe Y."/>
            <person name="Nakamura S."/>
            <person name="Katano Y."/>
            <person name="Kishi E."/>
            <person name="Sasagawa M."/>
            <person name="Ankai A."/>
            <person name="Fukui S."/>
            <person name="Hashimoto Y."/>
            <person name="Kamata S."/>
            <person name="Otoguro M."/>
            <person name="Tanikawa S."/>
            <person name="Nihira T."/>
            <person name="Horinouchi S."/>
            <person name="Ohnishi Y."/>
            <person name="Hayakawa M."/>
            <person name="Kuzuyama T."/>
            <person name="Arisawa A."/>
            <person name="Nomoto F."/>
            <person name="Miura H."/>
            <person name="Takahashi Y."/>
            <person name="Fujita N."/>
        </authorList>
    </citation>
    <scope>NUCLEOTIDE SEQUENCE [LARGE SCALE GENOMIC DNA]</scope>
    <source>
        <strain evidence="2">ATCC 33774 / DSM 43861 / JCM 3304 / KCC A-0304 / NBRC 14216 / KM-6054</strain>
    </source>
</reference>
<protein>
    <recommendedName>
        <fullName evidence="3">HTH araC/xylS-type domain-containing protein</fullName>
    </recommendedName>
</protein>
<dbReference type="Gene3D" id="1.10.10.60">
    <property type="entry name" value="Homeodomain-like"/>
    <property type="match status" value="1"/>
</dbReference>
<accession>E4MYV7</accession>